<sequence>MEEIEYPTRWWPLIEDDGGIKIAARTARREISGGGQPIFAKATRKRDLEMPICKANLTRSGDGEKETGDGVRECGIERERERRNRRKKGEERESDEMSDRMGERKKESGNKLWFGNKGILVLYLMTKISPKINGIKVFHE</sequence>
<organism evidence="2 3">
    <name type="scientific">Morus notabilis</name>
    <dbReference type="NCBI Taxonomy" id="981085"/>
    <lineage>
        <taxon>Eukaryota</taxon>
        <taxon>Viridiplantae</taxon>
        <taxon>Streptophyta</taxon>
        <taxon>Embryophyta</taxon>
        <taxon>Tracheophyta</taxon>
        <taxon>Spermatophyta</taxon>
        <taxon>Magnoliopsida</taxon>
        <taxon>eudicotyledons</taxon>
        <taxon>Gunneridae</taxon>
        <taxon>Pentapetalae</taxon>
        <taxon>rosids</taxon>
        <taxon>fabids</taxon>
        <taxon>Rosales</taxon>
        <taxon>Moraceae</taxon>
        <taxon>Moreae</taxon>
        <taxon>Morus</taxon>
    </lineage>
</organism>
<keyword evidence="3" id="KW-1185">Reference proteome</keyword>
<feature type="region of interest" description="Disordered" evidence="1">
    <location>
        <begin position="58"/>
        <end position="108"/>
    </location>
</feature>
<dbReference type="EMBL" id="KE346351">
    <property type="protein sequence ID" value="EXC34656.1"/>
    <property type="molecule type" value="Genomic_DNA"/>
</dbReference>
<name>W9SBG1_9ROSA</name>
<evidence type="ECO:0000256" key="1">
    <source>
        <dbReference type="SAM" id="MobiDB-lite"/>
    </source>
</evidence>
<gene>
    <name evidence="2" type="ORF">L484_020424</name>
</gene>
<reference evidence="3" key="1">
    <citation type="submission" date="2013-01" db="EMBL/GenBank/DDBJ databases">
        <title>Draft Genome Sequence of a Mulberry Tree, Morus notabilis C.K. Schneid.</title>
        <authorList>
            <person name="He N."/>
            <person name="Zhao S."/>
        </authorList>
    </citation>
    <scope>NUCLEOTIDE SEQUENCE</scope>
</reference>
<feature type="compositionally biased region" description="Basic and acidic residues" evidence="1">
    <location>
        <begin position="61"/>
        <end position="108"/>
    </location>
</feature>
<evidence type="ECO:0000313" key="3">
    <source>
        <dbReference type="Proteomes" id="UP000030645"/>
    </source>
</evidence>
<accession>W9SBG1</accession>
<evidence type="ECO:0000313" key="2">
    <source>
        <dbReference type="EMBL" id="EXC34656.1"/>
    </source>
</evidence>
<proteinExistence type="predicted"/>
<dbReference type="Proteomes" id="UP000030645">
    <property type="component" value="Unassembled WGS sequence"/>
</dbReference>
<protein>
    <submittedName>
        <fullName evidence="2">Uncharacterized protein</fullName>
    </submittedName>
</protein>
<dbReference type="AlphaFoldDB" id="W9SBG1"/>